<dbReference type="GO" id="GO:0006355">
    <property type="term" value="P:regulation of DNA-templated transcription"/>
    <property type="evidence" value="ECO:0007669"/>
    <property type="project" value="InterPro"/>
</dbReference>
<reference evidence="1" key="1">
    <citation type="journal article" date="2021" name="PeerJ">
        <title>Extensive microbial diversity within the chicken gut microbiome revealed by metagenomics and culture.</title>
        <authorList>
            <person name="Gilroy R."/>
            <person name="Ravi A."/>
            <person name="Getino M."/>
            <person name="Pursley I."/>
            <person name="Horton D.L."/>
            <person name="Alikhan N.F."/>
            <person name="Baker D."/>
            <person name="Gharbi K."/>
            <person name="Hall N."/>
            <person name="Watson M."/>
            <person name="Adriaenssens E.M."/>
            <person name="Foster-Nyarko E."/>
            <person name="Jarju S."/>
            <person name="Secka A."/>
            <person name="Antonio M."/>
            <person name="Oren A."/>
            <person name="Chaudhuri R.R."/>
            <person name="La Ragione R."/>
            <person name="Hildebrand F."/>
            <person name="Pallen M.J."/>
        </authorList>
    </citation>
    <scope>NUCLEOTIDE SEQUENCE</scope>
    <source>
        <strain evidence="1">ChiHjej13B12-752</strain>
    </source>
</reference>
<sequence length="54" mass="6062">MSSAALFGSIELSLEYGYIEMSEINLSIACESEELECEAWQSNEDFLVYSKDGE</sequence>
<reference evidence="1" key="2">
    <citation type="submission" date="2021-04" db="EMBL/GenBank/DDBJ databases">
        <authorList>
            <person name="Gilroy R."/>
        </authorList>
    </citation>
    <scope>NUCLEOTIDE SEQUENCE</scope>
    <source>
        <strain evidence="1">ChiHjej13B12-752</strain>
    </source>
</reference>
<dbReference type="Proteomes" id="UP000823989">
    <property type="component" value="Unassembled WGS sequence"/>
</dbReference>
<comment type="caution">
    <text evidence="1">The sequence shown here is derived from an EMBL/GenBank/DDBJ whole genome shotgun (WGS) entry which is preliminary data.</text>
</comment>
<evidence type="ECO:0000313" key="1">
    <source>
        <dbReference type="EMBL" id="HIW13575.1"/>
    </source>
</evidence>
<gene>
    <name evidence="1" type="ORF">H9891_10530</name>
</gene>
<dbReference type="EMBL" id="DXHR01000034">
    <property type="protein sequence ID" value="HIW13575.1"/>
    <property type="molecule type" value="Genomic_DNA"/>
</dbReference>
<accession>A0A9D1QJY9</accession>
<proteinExistence type="predicted"/>
<dbReference type="AlphaFoldDB" id="A0A9D1QJY9"/>
<dbReference type="Gene3D" id="1.10.1220.10">
    <property type="entry name" value="Met repressor-like"/>
    <property type="match status" value="1"/>
</dbReference>
<name>A0A9D1QJY9_9STAP</name>
<evidence type="ECO:0000313" key="2">
    <source>
        <dbReference type="Proteomes" id="UP000823989"/>
    </source>
</evidence>
<organism evidence="1 2">
    <name type="scientific">Candidatus Salinicoccus stercoripullorum</name>
    <dbReference type="NCBI Taxonomy" id="2838756"/>
    <lineage>
        <taxon>Bacteria</taxon>
        <taxon>Bacillati</taxon>
        <taxon>Bacillota</taxon>
        <taxon>Bacilli</taxon>
        <taxon>Bacillales</taxon>
        <taxon>Staphylococcaceae</taxon>
        <taxon>Salinicoccus</taxon>
    </lineage>
</organism>
<dbReference type="InterPro" id="IPR013321">
    <property type="entry name" value="Arc_rbn_hlx_hlx"/>
</dbReference>
<protein>
    <submittedName>
        <fullName evidence="1">Uncharacterized protein</fullName>
    </submittedName>
</protein>